<evidence type="ECO:0000313" key="1">
    <source>
        <dbReference type="Proteomes" id="UP000790787"/>
    </source>
</evidence>
<proteinExistence type="predicted"/>
<dbReference type="Proteomes" id="UP000790787">
    <property type="component" value="Chromosome 19"/>
</dbReference>
<reference evidence="1" key="1">
    <citation type="journal article" date="2014" name="Nat. Commun.">
        <title>The tobacco genome sequence and its comparison with those of tomato and potato.</title>
        <authorList>
            <person name="Sierro N."/>
            <person name="Battey J.N."/>
            <person name="Ouadi S."/>
            <person name="Bakaher N."/>
            <person name="Bovet L."/>
            <person name="Willig A."/>
            <person name="Goepfert S."/>
            <person name="Peitsch M.C."/>
            <person name="Ivanov N.V."/>
        </authorList>
    </citation>
    <scope>NUCLEOTIDE SEQUENCE [LARGE SCALE GENOMIC DNA]</scope>
</reference>
<gene>
    <name evidence="2" type="primary">LOC142173691</name>
</gene>
<dbReference type="RefSeq" id="XP_075095415.1">
    <property type="nucleotide sequence ID" value="XM_075239314.1"/>
</dbReference>
<sequence length="483" mass="55760">MTIKPVVRGFILNIISAYAPQAGLDEEVKRHFWEDLDEMVRGISHTEKLFIGYFKGHIGATSGGYDDVHVGFGFGDKNGGGMSLLEFARAFDLVIANSSFLKKREHLVTFRSSVAETQIDYLLCRKSDRGLCTDYKVFPSENLSTLHRLLVMDLEIMRKRRKRAMYSQYRIKWEALTEAKAQELRWNGEVQEKVETKKATYLKLVKSVDEKEKRANRENYKLAKKEAKLAVTAAKTAAFSRLYEELEGRGGDKRLFRLAKARERKARDLDQVKCIKDEECKVLLDERLIRRRWQTYFYSLLNEEGDKSIVLGDMELFGSHCDFGYCRRIRVDEVGGLCVYDKVPREVLWRCLEARGVPSAYVRLIKDMYDGAKTRVRTVGGDSDHFLIMIGLHQRSTLSPFLFALVMDVLTRYIQGEVSCCMPFADDIILIDETRDGVNAQLEVWRQTLESKDFKLNRIKTEYLECKFNGETQGEEGNERLNS</sequence>
<protein>
    <submittedName>
        <fullName evidence="2">Uncharacterized protein LOC142173691</fullName>
    </submittedName>
</protein>
<evidence type="ECO:0000313" key="2">
    <source>
        <dbReference type="RefSeq" id="XP_075095415.1"/>
    </source>
</evidence>
<keyword evidence="1" id="KW-1185">Reference proteome</keyword>
<organism evidence="1 2">
    <name type="scientific">Nicotiana tabacum</name>
    <name type="common">Common tobacco</name>
    <dbReference type="NCBI Taxonomy" id="4097"/>
    <lineage>
        <taxon>Eukaryota</taxon>
        <taxon>Viridiplantae</taxon>
        <taxon>Streptophyta</taxon>
        <taxon>Embryophyta</taxon>
        <taxon>Tracheophyta</taxon>
        <taxon>Spermatophyta</taxon>
        <taxon>Magnoliopsida</taxon>
        <taxon>eudicotyledons</taxon>
        <taxon>Gunneridae</taxon>
        <taxon>Pentapetalae</taxon>
        <taxon>asterids</taxon>
        <taxon>lamiids</taxon>
        <taxon>Solanales</taxon>
        <taxon>Solanaceae</taxon>
        <taxon>Nicotianoideae</taxon>
        <taxon>Nicotianeae</taxon>
        <taxon>Nicotiana</taxon>
    </lineage>
</organism>
<name>A0AC58TDX5_TOBAC</name>
<accession>A0AC58TDX5</accession>
<reference evidence="2" key="2">
    <citation type="submission" date="2025-08" db="UniProtKB">
        <authorList>
            <consortium name="RefSeq"/>
        </authorList>
    </citation>
    <scope>IDENTIFICATION</scope>
    <source>
        <tissue evidence="2">Leaf</tissue>
    </source>
</reference>